<dbReference type="OrthoDB" id="10250284at2759"/>
<dbReference type="Proteomes" id="UP000094020">
    <property type="component" value="Chromosome 5"/>
</dbReference>
<accession>A0A1B9I1W6</accession>
<dbReference type="EMBL" id="KI894011">
    <property type="protein sequence ID" value="OCF49546.1"/>
    <property type="molecule type" value="Genomic_DNA"/>
</dbReference>
<dbReference type="Pfam" id="PF06159">
    <property type="entry name" value="TRAPPC13_N"/>
    <property type="match status" value="1"/>
</dbReference>
<gene>
    <name evidence="4" type="ORF">I206_04068</name>
    <name evidence="5" type="ORF">I206_104354</name>
</gene>
<dbReference type="InterPro" id="IPR055429">
    <property type="entry name" value="TRAPPC13_M"/>
</dbReference>
<evidence type="ECO:0000313" key="5">
    <source>
        <dbReference type="EMBL" id="WWC70404.1"/>
    </source>
</evidence>
<proteinExistence type="predicted"/>
<organism evidence="4">
    <name type="scientific">Kwoniella pini CBS 10737</name>
    <dbReference type="NCBI Taxonomy" id="1296096"/>
    <lineage>
        <taxon>Eukaryota</taxon>
        <taxon>Fungi</taxon>
        <taxon>Dikarya</taxon>
        <taxon>Basidiomycota</taxon>
        <taxon>Agaricomycotina</taxon>
        <taxon>Tremellomycetes</taxon>
        <taxon>Tremellales</taxon>
        <taxon>Cryptococcaceae</taxon>
        <taxon>Kwoniella</taxon>
    </lineage>
</organism>
<dbReference type="PANTHER" id="PTHR13134:SF3">
    <property type="entry name" value="TRAFFICKING PROTEIN PARTICLE COMPLEX SUBUNIT 13"/>
    <property type="match status" value="1"/>
</dbReference>
<dbReference type="RefSeq" id="XP_019010765.1">
    <property type="nucleotide sequence ID" value="XM_019155807.1"/>
</dbReference>
<evidence type="ECO:0000313" key="6">
    <source>
        <dbReference type="Proteomes" id="UP000094020"/>
    </source>
</evidence>
<dbReference type="STRING" id="1296096.A0A1B9I1W6"/>
<protein>
    <recommendedName>
        <fullName evidence="7">DUF974 domain-containing protein</fullName>
    </recommendedName>
</protein>
<dbReference type="InterPro" id="IPR010378">
    <property type="entry name" value="TRAPPC13"/>
</dbReference>
<evidence type="ECO:0000313" key="4">
    <source>
        <dbReference type="EMBL" id="OCF49546.1"/>
    </source>
</evidence>
<feature type="region of interest" description="Disordered" evidence="1">
    <location>
        <begin position="439"/>
        <end position="474"/>
    </location>
</feature>
<evidence type="ECO:0008006" key="7">
    <source>
        <dbReference type="Google" id="ProtNLM"/>
    </source>
</evidence>
<dbReference type="PANTHER" id="PTHR13134">
    <property type="entry name" value="TRAFFICKING PROTEIN PARTICLE COMPLEX SUBUNIT 13"/>
    <property type="match status" value="1"/>
</dbReference>
<dbReference type="GeneID" id="30172437"/>
<evidence type="ECO:0000259" key="3">
    <source>
        <dbReference type="Pfam" id="PF23647"/>
    </source>
</evidence>
<reference evidence="5" key="4">
    <citation type="submission" date="2024-02" db="EMBL/GenBank/DDBJ databases">
        <title>Comparative genomics of Cryptococcus and Kwoniella reveals pathogenesis evolution and contrasting modes of karyotype evolution via chromosome fusion or intercentromeric recombination.</title>
        <authorList>
            <person name="Coelho M.A."/>
            <person name="David-Palma M."/>
            <person name="Shea T."/>
            <person name="Bowers K."/>
            <person name="McGinley-Smith S."/>
            <person name="Mohammad A.W."/>
            <person name="Gnirke A."/>
            <person name="Yurkov A.M."/>
            <person name="Nowrousian M."/>
            <person name="Sun S."/>
            <person name="Cuomo C.A."/>
            <person name="Heitman J."/>
        </authorList>
    </citation>
    <scope>NUCLEOTIDE SEQUENCE</scope>
    <source>
        <strain evidence="5">CBS 10737</strain>
    </source>
</reference>
<feature type="compositionally biased region" description="Polar residues" evidence="1">
    <location>
        <begin position="343"/>
        <end position="352"/>
    </location>
</feature>
<feature type="domain" description="Trafficking protein particle complex subunit 13 middle" evidence="3">
    <location>
        <begin position="193"/>
        <end position="326"/>
    </location>
</feature>
<dbReference type="GO" id="GO:1990072">
    <property type="term" value="C:TRAPPIII protein complex"/>
    <property type="evidence" value="ECO:0007669"/>
    <property type="project" value="TreeGrafter"/>
</dbReference>
<dbReference type="KEGG" id="kpin:30172437"/>
<feature type="compositionally biased region" description="Polar residues" evidence="1">
    <location>
        <begin position="382"/>
        <end position="394"/>
    </location>
</feature>
<feature type="compositionally biased region" description="Polar residues" evidence="1">
    <location>
        <begin position="489"/>
        <end position="504"/>
    </location>
</feature>
<feature type="domain" description="Trafficking protein particle complex subunit 13 N-terminal" evidence="2">
    <location>
        <begin position="41"/>
        <end position="189"/>
    </location>
</feature>
<feature type="region of interest" description="Disordered" evidence="1">
    <location>
        <begin position="489"/>
        <end position="542"/>
    </location>
</feature>
<dbReference type="EMBL" id="CP144523">
    <property type="protein sequence ID" value="WWC70404.1"/>
    <property type="molecule type" value="Genomic_DNA"/>
</dbReference>
<dbReference type="AlphaFoldDB" id="A0A1B9I1W6"/>
<feature type="compositionally biased region" description="Low complexity" evidence="1">
    <location>
        <begin position="456"/>
        <end position="467"/>
    </location>
</feature>
<evidence type="ECO:0000259" key="2">
    <source>
        <dbReference type="Pfam" id="PF06159"/>
    </source>
</evidence>
<reference evidence="4" key="1">
    <citation type="submission" date="2013-07" db="EMBL/GenBank/DDBJ databases">
        <title>The Genome Sequence of Cryptococcus pinus CBS10737.</title>
        <authorList>
            <consortium name="The Broad Institute Genome Sequencing Platform"/>
            <person name="Cuomo C."/>
            <person name="Litvintseva A."/>
            <person name="Chen Y."/>
            <person name="Heitman J."/>
            <person name="Sun S."/>
            <person name="Springer D."/>
            <person name="Dromer F."/>
            <person name="Young S.K."/>
            <person name="Zeng Q."/>
            <person name="Gargeya S."/>
            <person name="Fitzgerald M."/>
            <person name="Abouelleil A."/>
            <person name="Alvarado L."/>
            <person name="Berlin A.M."/>
            <person name="Chapman S.B."/>
            <person name="Dewar J."/>
            <person name="Goldberg J."/>
            <person name="Griggs A."/>
            <person name="Gujja S."/>
            <person name="Hansen M."/>
            <person name="Howarth C."/>
            <person name="Imamovic A."/>
            <person name="Larimer J."/>
            <person name="McCowan C."/>
            <person name="Murphy C."/>
            <person name="Pearson M."/>
            <person name="Priest M."/>
            <person name="Roberts A."/>
            <person name="Saif S."/>
            <person name="Shea T."/>
            <person name="Sykes S."/>
            <person name="Wortman J."/>
            <person name="Nusbaum C."/>
            <person name="Birren B."/>
        </authorList>
    </citation>
    <scope>NUCLEOTIDE SEQUENCE [LARGE SCALE GENOMIC DNA]</scope>
    <source>
        <strain evidence="4">CBS 10737</strain>
    </source>
</reference>
<keyword evidence="6" id="KW-1185">Reference proteome</keyword>
<dbReference type="Pfam" id="PF23647">
    <property type="entry name" value="TRAPPC13_M"/>
    <property type="match status" value="1"/>
</dbReference>
<feature type="compositionally biased region" description="Low complexity" evidence="1">
    <location>
        <begin position="505"/>
        <end position="520"/>
    </location>
</feature>
<name>A0A1B9I1W6_9TREE</name>
<feature type="compositionally biased region" description="Polar residues" evidence="1">
    <location>
        <begin position="528"/>
        <end position="542"/>
    </location>
</feature>
<reference evidence="4" key="3">
    <citation type="submission" date="2016-07" db="EMBL/GenBank/DDBJ databases">
        <title>Evolution of pathogenesis and genome organization in the Tremellales.</title>
        <authorList>
            <person name="Cuomo C."/>
            <person name="Litvintseva A."/>
            <person name="Heitman J."/>
            <person name="Chen Y."/>
            <person name="Sun S."/>
            <person name="Springer D."/>
            <person name="Dromer F."/>
            <person name="Young S."/>
            <person name="Zeng Q."/>
            <person name="Chapman S."/>
            <person name="Gujja S."/>
            <person name="Saif S."/>
            <person name="Birren B."/>
        </authorList>
    </citation>
    <scope>NUCLEOTIDE SEQUENCE</scope>
    <source>
        <strain evidence="4">CBS 10737</strain>
    </source>
</reference>
<reference evidence="5" key="2">
    <citation type="submission" date="2013-07" db="EMBL/GenBank/DDBJ databases">
        <authorList>
            <consortium name="The Broad Institute Genome Sequencing Platform"/>
            <person name="Cuomo C."/>
            <person name="Litvintseva A."/>
            <person name="Chen Y."/>
            <person name="Heitman J."/>
            <person name="Sun S."/>
            <person name="Springer D."/>
            <person name="Dromer F."/>
            <person name="Young S.K."/>
            <person name="Zeng Q."/>
            <person name="Gargeya S."/>
            <person name="Fitzgerald M."/>
            <person name="Abouelleil A."/>
            <person name="Alvarado L."/>
            <person name="Berlin A.M."/>
            <person name="Chapman S.B."/>
            <person name="Dewar J."/>
            <person name="Goldberg J."/>
            <person name="Griggs A."/>
            <person name="Gujja S."/>
            <person name="Hansen M."/>
            <person name="Howarth C."/>
            <person name="Imamovic A."/>
            <person name="Larimer J."/>
            <person name="McCowan C."/>
            <person name="Murphy C."/>
            <person name="Pearson M."/>
            <person name="Priest M."/>
            <person name="Roberts A."/>
            <person name="Saif S."/>
            <person name="Shea T."/>
            <person name="Sykes S."/>
            <person name="Wortman J."/>
            <person name="Nusbaum C."/>
            <person name="Birren B."/>
        </authorList>
    </citation>
    <scope>NUCLEOTIDE SEQUENCE</scope>
    <source>
        <strain evidence="5">CBS 10737</strain>
    </source>
</reference>
<dbReference type="InterPro" id="IPR055427">
    <property type="entry name" value="TRAPPC13_N"/>
</dbReference>
<feature type="region of interest" description="Disordered" evidence="1">
    <location>
        <begin position="316"/>
        <end position="396"/>
    </location>
</feature>
<evidence type="ECO:0000256" key="1">
    <source>
        <dbReference type="SAM" id="MobiDB-lite"/>
    </source>
</evidence>
<sequence length="724" mass="81137">MEPPLTLIINQISPPNLIPGYIPSSSPPVPFSAAPTLPPPPSSFTLSPTANYPSPFGIISLGSTLSLELSLENTNYSQNDILGVKMMIECQGSNGRFRLGEIIHQNEKSNHEFENPFIEEDKQEINLSKEEEIKEDKIENLSILKFGEKVNIKIENEIKDLGLNILIISVAWETLEGRKTFQRFLKFNVNPPLSIKTRIQIPSSPNILLSSSQRDKIYLEILLQNISSEFMILNEIYLEPIKGLNSISLNDIEQENIILLPEDIRQFLFVLSPSIEDIGNINQSKFPPSYSGGTILPLGRLDINWKSGQYSLPGRLQTSTLNRRIPPSSSPAVPPKGGILPTRTLSSQSNVGSVGVPGSPLAQTRDRLNNNLLAPSPIKGSLPSSTVESESQGNEWEFDLTLKEDEQEVMREFEVEQRFKMNFKLGMRSTKSFETMQTIPNHKAGDDDNEDDQPLSRISSRVSQSNSYDPMPPKIPKIAVQYLTPLANSSTQSQVGNKPQLNILSPSRTNTPMSPTPSNNNDKRPFSPFNSRSGTPSNNIPNQLKLAQTQGLTSITNLSGIGNSTPKFNNIPLIVNNEDVLIIEGEKEEGFPPLPFIKSNNNCEIINLGNSLQFLKFNDNDNNNNKFKKVKENFHPTYSTNDNEDNNNNKLKKEIYKWEIEFEFNLEFIAFDQGFFELGGLRILIFNKNDNDDDNDEDNDDNNNEIKGKILKEWKSLGNLHIIG</sequence>